<protein>
    <submittedName>
        <fullName evidence="1">Uncharacterized protein</fullName>
    </submittedName>
</protein>
<dbReference type="AlphaFoldDB" id="I3C4X6"/>
<dbReference type="OrthoDB" id="725093at2"/>
<keyword evidence="2" id="KW-1185">Reference proteome</keyword>
<evidence type="ECO:0000313" key="2">
    <source>
        <dbReference type="Proteomes" id="UP000004690"/>
    </source>
</evidence>
<dbReference type="eggNOG" id="COG1520">
    <property type="taxonomic scope" value="Bacteria"/>
</dbReference>
<dbReference type="HOGENOM" id="CLU_1164641_0_0_10"/>
<accession>I3C4X6</accession>
<dbReference type="RefSeq" id="WP_008611926.1">
    <property type="nucleotide sequence ID" value="NZ_JH651379.1"/>
</dbReference>
<name>I3C4X6_9FLAO</name>
<reference evidence="1 2" key="1">
    <citation type="submission" date="2012-02" db="EMBL/GenBank/DDBJ databases">
        <title>Improved High-Quality Draft genome of Joostella marina DSM 19592.</title>
        <authorList>
            <consortium name="US DOE Joint Genome Institute (JGI-PGF)"/>
            <person name="Lucas S."/>
            <person name="Copeland A."/>
            <person name="Lapidus A."/>
            <person name="Bruce D."/>
            <person name="Goodwin L."/>
            <person name="Pitluck S."/>
            <person name="Peters L."/>
            <person name="Chertkov O."/>
            <person name="Ovchinnikova G."/>
            <person name="Kyrpides N."/>
            <person name="Mavromatis K."/>
            <person name="Detter J.C."/>
            <person name="Han C."/>
            <person name="Land M."/>
            <person name="Hauser L."/>
            <person name="Markowitz V."/>
            <person name="Cheng J.-F."/>
            <person name="Hugenholtz P."/>
            <person name="Woyke T."/>
            <person name="Wu D."/>
            <person name="Tindall B."/>
            <person name="Brambilla E."/>
            <person name="Klenk H.-P."/>
            <person name="Eisen J.A."/>
        </authorList>
    </citation>
    <scope>NUCLEOTIDE SEQUENCE [LARGE SCALE GENOMIC DNA]</scope>
    <source>
        <strain evidence="1 2">DSM 19592</strain>
    </source>
</reference>
<dbReference type="Proteomes" id="UP000004690">
    <property type="component" value="Unassembled WGS sequence"/>
</dbReference>
<sequence length="238" mass="26570">MGQFGKNFHEKRPTFAEYNENSGNFIIYNDEELYRFDENSTEKPEPYAELKLKNEKDLTSLEIFPNNVTITGLNEVVGVDKSGKVIFHNQYKQPGETGRVLKNIGLGLANIGFAVAGATSTTNTYYRDSEGNIVSRSSTSAVFGDKAKAIGDAGYIATAAAMLFAKERHNALQETNKYAILFAKGENGERLLIKVDKETGEELDKITVDNLRPIYDVDYATDDIYYSVKNQVKVFKSE</sequence>
<proteinExistence type="predicted"/>
<dbReference type="STRING" id="926559.JoomaDRAFT_1657"/>
<evidence type="ECO:0000313" key="1">
    <source>
        <dbReference type="EMBL" id="EIJ38669.1"/>
    </source>
</evidence>
<dbReference type="EMBL" id="JH651379">
    <property type="protein sequence ID" value="EIJ38669.1"/>
    <property type="molecule type" value="Genomic_DNA"/>
</dbReference>
<gene>
    <name evidence="1" type="ORF">JoomaDRAFT_1657</name>
</gene>
<organism evidence="1 2">
    <name type="scientific">Galbibacter orientalis DSM 19592</name>
    <dbReference type="NCBI Taxonomy" id="926559"/>
    <lineage>
        <taxon>Bacteria</taxon>
        <taxon>Pseudomonadati</taxon>
        <taxon>Bacteroidota</taxon>
        <taxon>Flavobacteriia</taxon>
        <taxon>Flavobacteriales</taxon>
        <taxon>Flavobacteriaceae</taxon>
        <taxon>Galbibacter</taxon>
    </lineage>
</organism>